<dbReference type="OrthoDB" id="4822at2759"/>
<reference evidence="5 6" key="1">
    <citation type="submission" date="2020-12" db="EMBL/GenBank/DDBJ databases">
        <title>Metabolic potential, ecology and presence of endohyphal bacteria is reflected in genomic diversity of Mucoromycotina.</title>
        <authorList>
            <person name="Muszewska A."/>
            <person name="Okrasinska A."/>
            <person name="Steczkiewicz K."/>
            <person name="Drgas O."/>
            <person name="Orlowska M."/>
            <person name="Perlinska-Lenart U."/>
            <person name="Aleksandrzak-Piekarczyk T."/>
            <person name="Szatraj K."/>
            <person name="Zielenkiewicz U."/>
            <person name="Pilsyk S."/>
            <person name="Malc E."/>
            <person name="Mieczkowski P."/>
            <person name="Kruszewska J.S."/>
            <person name="Biernat P."/>
            <person name="Pawlowska J."/>
        </authorList>
    </citation>
    <scope>NUCLEOTIDE SEQUENCE [LARGE SCALE GENOMIC DNA]</scope>
    <source>
        <strain evidence="5 6">CBS 142.35</strain>
    </source>
</reference>
<dbReference type="PROSITE" id="PS50174">
    <property type="entry name" value="G_PATCH"/>
    <property type="match status" value="1"/>
</dbReference>
<gene>
    <name evidence="5" type="ORF">INT45_001826</name>
</gene>
<sequence>MEPIKRTAIDHLSDEYDGQEEEEEEKEKEFYLPRHSQPTSYADYDSMDQATMESHIPETNMGYKLLQKMGWKAGQGLGSKGQGRVDPIRIDIKEDVLGVGKAEEEQAYHESSTAKRKIMGSEKQLEETIQERLLRETKVKEKEMIQEELKEVKRAFYCELCDKQYNKVVEYEQHLQSYDHHHKKRFKDMKEQSRKSEYAQSVKDKKREKERKREERELKKMQDAMLKRANAAVKTSSPITTTTTTTTTTTNLPNNQNNSSSGGGWSSVVKPGFSTIVPSTTTNNKSTSSGGWTSSSTSINTKTTPEPVSGSNNMNNDTEKKPTTKLSFGLPQKKSTGFRFNLKK</sequence>
<feature type="compositionally biased region" description="Basic and acidic residues" evidence="2">
    <location>
        <begin position="188"/>
        <end position="226"/>
    </location>
</feature>
<proteinExistence type="predicted"/>
<dbReference type="InterPro" id="IPR000467">
    <property type="entry name" value="G_patch_dom"/>
</dbReference>
<dbReference type="Gene3D" id="3.30.160.60">
    <property type="entry name" value="Classic Zinc Finger"/>
    <property type="match status" value="1"/>
</dbReference>
<feature type="region of interest" description="Disordered" evidence="2">
    <location>
        <begin position="178"/>
        <end position="344"/>
    </location>
</feature>
<dbReference type="Proteomes" id="UP000646827">
    <property type="component" value="Unassembled WGS sequence"/>
</dbReference>
<evidence type="ECO:0000259" key="3">
    <source>
        <dbReference type="PROSITE" id="PS50157"/>
    </source>
</evidence>
<evidence type="ECO:0000256" key="2">
    <source>
        <dbReference type="SAM" id="MobiDB-lite"/>
    </source>
</evidence>
<evidence type="ECO:0000259" key="4">
    <source>
        <dbReference type="PROSITE" id="PS50174"/>
    </source>
</evidence>
<dbReference type="PROSITE" id="PS50157">
    <property type="entry name" value="ZINC_FINGER_C2H2_2"/>
    <property type="match status" value="1"/>
</dbReference>
<protein>
    <recommendedName>
        <fullName evidence="7">G-patch domain-containing protein</fullName>
    </recommendedName>
</protein>
<name>A0A8H7V9W6_9FUNG</name>
<dbReference type="AlphaFoldDB" id="A0A8H7V9W6"/>
<dbReference type="PANTHER" id="PTHR47251">
    <property type="entry name" value="FINGER DOMAIN PROTEIN, PUTATIVE (AFU_ORTHOLOGUE AFUA_3G04180)-RELATED"/>
    <property type="match status" value="1"/>
</dbReference>
<dbReference type="InterPro" id="IPR013087">
    <property type="entry name" value="Znf_C2H2_type"/>
</dbReference>
<dbReference type="PANTHER" id="PTHR47251:SF1">
    <property type="entry name" value="FINGER DOMAIN PROTEIN, PUTATIVE (AFU_ORTHOLOGUE AFUA_3G04180)-RELATED"/>
    <property type="match status" value="1"/>
</dbReference>
<feature type="compositionally biased region" description="Low complexity" evidence="2">
    <location>
        <begin position="279"/>
        <end position="304"/>
    </location>
</feature>
<dbReference type="Pfam" id="PF01585">
    <property type="entry name" value="G-patch"/>
    <property type="match status" value="1"/>
</dbReference>
<evidence type="ECO:0000313" key="6">
    <source>
        <dbReference type="Proteomes" id="UP000646827"/>
    </source>
</evidence>
<evidence type="ECO:0000256" key="1">
    <source>
        <dbReference type="PROSITE-ProRule" id="PRU00042"/>
    </source>
</evidence>
<keyword evidence="6" id="KW-1185">Reference proteome</keyword>
<dbReference type="InterPro" id="IPR036236">
    <property type="entry name" value="Znf_C2H2_sf"/>
</dbReference>
<evidence type="ECO:0000313" key="5">
    <source>
        <dbReference type="EMBL" id="KAG2215466.1"/>
    </source>
</evidence>
<accession>A0A8H7V9W6</accession>
<comment type="caution">
    <text evidence="5">The sequence shown here is derived from an EMBL/GenBank/DDBJ whole genome shotgun (WGS) entry which is preliminary data.</text>
</comment>
<dbReference type="PROSITE" id="PS00028">
    <property type="entry name" value="ZINC_FINGER_C2H2_1"/>
    <property type="match status" value="1"/>
</dbReference>
<keyword evidence="1" id="KW-0862">Zinc</keyword>
<feature type="compositionally biased region" description="Basic and acidic residues" evidence="2">
    <location>
        <begin position="1"/>
        <end position="14"/>
    </location>
</feature>
<keyword evidence="1" id="KW-0863">Zinc-finger</keyword>
<dbReference type="Pfam" id="PF12874">
    <property type="entry name" value="zf-met"/>
    <property type="match status" value="1"/>
</dbReference>
<dbReference type="SMART" id="SM00443">
    <property type="entry name" value="G_patch"/>
    <property type="match status" value="1"/>
</dbReference>
<dbReference type="GO" id="GO:0008270">
    <property type="term" value="F:zinc ion binding"/>
    <property type="evidence" value="ECO:0007669"/>
    <property type="project" value="UniProtKB-KW"/>
</dbReference>
<feature type="compositionally biased region" description="Acidic residues" evidence="2">
    <location>
        <begin position="15"/>
        <end position="26"/>
    </location>
</feature>
<feature type="domain" description="G-patch" evidence="4">
    <location>
        <begin position="58"/>
        <end position="104"/>
    </location>
</feature>
<evidence type="ECO:0008006" key="7">
    <source>
        <dbReference type="Google" id="ProtNLM"/>
    </source>
</evidence>
<feature type="compositionally biased region" description="Low complexity" evidence="2">
    <location>
        <begin position="240"/>
        <end position="260"/>
    </location>
</feature>
<keyword evidence="1" id="KW-0479">Metal-binding</keyword>
<feature type="domain" description="C2H2-type" evidence="3">
    <location>
        <begin position="156"/>
        <end position="185"/>
    </location>
</feature>
<dbReference type="SUPFAM" id="SSF57667">
    <property type="entry name" value="beta-beta-alpha zinc fingers"/>
    <property type="match status" value="1"/>
</dbReference>
<dbReference type="GO" id="GO:0003676">
    <property type="term" value="F:nucleic acid binding"/>
    <property type="evidence" value="ECO:0007669"/>
    <property type="project" value="InterPro"/>
</dbReference>
<feature type="region of interest" description="Disordered" evidence="2">
    <location>
        <begin position="1"/>
        <end position="42"/>
    </location>
</feature>
<dbReference type="EMBL" id="JAEPRB010000515">
    <property type="protein sequence ID" value="KAG2215466.1"/>
    <property type="molecule type" value="Genomic_DNA"/>
</dbReference>
<organism evidence="5 6">
    <name type="scientific">Circinella minor</name>
    <dbReference type="NCBI Taxonomy" id="1195481"/>
    <lineage>
        <taxon>Eukaryota</taxon>
        <taxon>Fungi</taxon>
        <taxon>Fungi incertae sedis</taxon>
        <taxon>Mucoromycota</taxon>
        <taxon>Mucoromycotina</taxon>
        <taxon>Mucoromycetes</taxon>
        <taxon>Mucorales</taxon>
        <taxon>Lichtheimiaceae</taxon>
        <taxon>Circinella</taxon>
    </lineage>
</organism>